<feature type="signal peptide" evidence="1">
    <location>
        <begin position="1"/>
        <end position="20"/>
    </location>
</feature>
<name>A0A7J6F2G7_CANSA</name>
<dbReference type="SUPFAM" id="SSF51649">
    <property type="entry name" value="RuBisCo, C-terminal domain"/>
    <property type="match status" value="1"/>
</dbReference>
<gene>
    <name evidence="5" type="ORF">F8388_000545</name>
    <name evidence="4" type="ORF">G4B88_025048</name>
    <name evidence="2" type="ORF">G4B88_028099</name>
    <name evidence="3" type="ORF">G4B88_028100</name>
</gene>
<organism evidence="5 6">
    <name type="scientific">Cannabis sativa</name>
    <name type="common">Hemp</name>
    <name type="synonym">Marijuana</name>
    <dbReference type="NCBI Taxonomy" id="3483"/>
    <lineage>
        <taxon>Eukaryota</taxon>
        <taxon>Viridiplantae</taxon>
        <taxon>Streptophyta</taxon>
        <taxon>Embryophyta</taxon>
        <taxon>Tracheophyta</taxon>
        <taxon>Spermatophyta</taxon>
        <taxon>Magnoliopsida</taxon>
        <taxon>eudicotyledons</taxon>
        <taxon>Gunneridae</taxon>
        <taxon>Pentapetalae</taxon>
        <taxon>rosids</taxon>
        <taxon>fabids</taxon>
        <taxon>Rosales</taxon>
        <taxon>Cannabaceae</taxon>
        <taxon>Cannabis</taxon>
    </lineage>
</organism>
<evidence type="ECO:0000313" key="5">
    <source>
        <dbReference type="EMBL" id="KAF4363880.1"/>
    </source>
</evidence>
<evidence type="ECO:0000313" key="6">
    <source>
        <dbReference type="Proteomes" id="UP000525078"/>
    </source>
</evidence>
<dbReference type="Proteomes" id="UP000583929">
    <property type="component" value="Unassembled WGS sequence"/>
</dbReference>
<reference evidence="6 7" key="1">
    <citation type="journal article" date="2020" name="bioRxiv">
        <title>Sequence and annotation of 42 cannabis genomes reveals extensive copy number variation in cannabinoid synthesis and pathogen resistance genes.</title>
        <authorList>
            <person name="Mckernan K.J."/>
            <person name="Helbert Y."/>
            <person name="Kane L.T."/>
            <person name="Ebling H."/>
            <person name="Zhang L."/>
            <person name="Liu B."/>
            <person name="Eaton Z."/>
            <person name="Mclaughlin S."/>
            <person name="Kingan S."/>
            <person name="Baybayan P."/>
            <person name="Concepcion G."/>
            <person name="Jordan M."/>
            <person name="Riva A."/>
            <person name="Barbazuk W."/>
            <person name="Harkins T."/>
        </authorList>
    </citation>
    <scope>NUCLEOTIDE SEQUENCE [LARGE SCALE GENOMIC DNA]</scope>
    <source>
        <strain evidence="6 7">cv. Jamaican Lion 4</strain>
        <strain evidence="2">Father</strain>
        <strain evidence="5">Mother</strain>
        <tissue evidence="5">Leaf</tissue>
    </source>
</reference>
<dbReference type="PANTHER" id="PTHR47910:SF2">
    <property type="entry name" value="RIBULOSE BISPHOSPHATE CARBOXYLASE LARGE CHAIN, CATALYTIC DOMAIN-CONTAINING PROTEIN"/>
    <property type="match status" value="1"/>
</dbReference>
<keyword evidence="7" id="KW-1185">Reference proteome</keyword>
<dbReference type="EMBL" id="JAATIQ010000706">
    <property type="protein sequence ID" value="KAF4348294.1"/>
    <property type="molecule type" value="Genomic_DNA"/>
</dbReference>
<dbReference type="Proteomes" id="UP000525078">
    <property type="component" value="Unassembled WGS sequence"/>
</dbReference>
<dbReference type="InterPro" id="IPR036376">
    <property type="entry name" value="RuBisCO_lsu_C_sf"/>
</dbReference>
<dbReference type="AlphaFoldDB" id="A0A7J6F2G7"/>
<accession>A0A7J6F2G7</accession>
<dbReference type="EMBL" id="JAATIQ010000947">
    <property type="protein sequence ID" value="KAF4346633.1"/>
    <property type="molecule type" value="Genomic_DNA"/>
</dbReference>
<proteinExistence type="predicted"/>
<evidence type="ECO:0000313" key="4">
    <source>
        <dbReference type="EMBL" id="KAF4348294.1"/>
    </source>
</evidence>
<dbReference type="PANTHER" id="PTHR47910">
    <property type="entry name" value="RIBULOSE BISPHOSPHATE CARBOXYLASE LARGE CHAIN, CATALYTIC DOMAIN-CONTAINING PROTEIN"/>
    <property type="match status" value="1"/>
</dbReference>
<sequence>MRDVILLVRVMKLFVRLVNGVLNYLYWKEACVQARNEGRDLAREGNEIICEACKWSRELSVLER</sequence>
<dbReference type="GO" id="GO:0000287">
    <property type="term" value="F:magnesium ion binding"/>
    <property type="evidence" value="ECO:0007669"/>
    <property type="project" value="InterPro"/>
</dbReference>
<protein>
    <submittedName>
        <fullName evidence="5">Uncharacterized protein</fullName>
    </submittedName>
</protein>
<evidence type="ECO:0000313" key="3">
    <source>
        <dbReference type="EMBL" id="KAF4346633.1"/>
    </source>
</evidence>
<evidence type="ECO:0000313" key="2">
    <source>
        <dbReference type="EMBL" id="KAF4346632.1"/>
    </source>
</evidence>
<keyword evidence="1" id="KW-0732">Signal</keyword>
<dbReference type="Gene3D" id="3.20.20.110">
    <property type="entry name" value="Ribulose bisphosphate carboxylase, large subunit, C-terminal domain"/>
    <property type="match status" value="1"/>
</dbReference>
<evidence type="ECO:0000313" key="7">
    <source>
        <dbReference type="Proteomes" id="UP000583929"/>
    </source>
</evidence>
<dbReference type="EMBL" id="JAATIQ010000947">
    <property type="protein sequence ID" value="KAF4346632.1"/>
    <property type="molecule type" value="Genomic_DNA"/>
</dbReference>
<feature type="chain" id="PRO_5033593464" evidence="1">
    <location>
        <begin position="21"/>
        <end position="64"/>
    </location>
</feature>
<evidence type="ECO:0000256" key="1">
    <source>
        <dbReference type="SAM" id="SignalP"/>
    </source>
</evidence>
<dbReference type="EMBL" id="JAATIP010000172">
    <property type="protein sequence ID" value="KAF4363880.1"/>
    <property type="molecule type" value="Genomic_DNA"/>
</dbReference>
<comment type="caution">
    <text evidence="5">The sequence shown here is derived from an EMBL/GenBank/DDBJ whole genome shotgun (WGS) entry which is preliminary data.</text>
</comment>